<comment type="caution">
    <text evidence="1">The sequence shown here is derived from an EMBL/GenBank/DDBJ whole genome shotgun (WGS) entry which is preliminary data.</text>
</comment>
<name>A0ABS8FWS6_9FIRM</name>
<reference evidence="1 2" key="1">
    <citation type="submission" date="2021-10" db="EMBL/GenBank/DDBJ databases">
        <title>Anaerobic single-cell dispensing facilitates the cultivation of human gut bacteria.</title>
        <authorList>
            <person name="Afrizal A."/>
        </authorList>
    </citation>
    <scope>NUCLEOTIDE SEQUENCE [LARGE SCALE GENOMIC DNA]</scope>
    <source>
        <strain evidence="1 2">CLA-AA-H200</strain>
    </source>
</reference>
<organism evidence="1 2">
    <name type="scientific">Ruminococcus turbiniformis</name>
    <dbReference type="NCBI Taxonomy" id="2881258"/>
    <lineage>
        <taxon>Bacteria</taxon>
        <taxon>Bacillati</taxon>
        <taxon>Bacillota</taxon>
        <taxon>Clostridia</taxon>
        <taxon>Eubacteriales</taxon>
        <taxon>Oscillospiraceae</taxon>
        <taxon>Ruminococcus</taxon>
    </lineage>
</organism>
<dbReference type="Proteomes" id="UP001198151">
    <property type="component" value="Unassembled WGS sequence"/>
</dbReference>
<accession>A0ABS8FWS6</accession>
<evidence type="ECO:0000313" key="2">
    <source>
        <dbReference type="Proteomes" id="UP001198151"/>
    </source>
</evidence>
<keyword evidence="2" id="KW-1185">Reference proteome</keyword>
<dbReference type="EMBL" id="JAJEQX010000012">
    <property type="protein sequence ID" value="MCC2254416.1"/>
    <property type="molecule type" value="Genomic_DNA"/>
</dbReference>
<dbReference type="RefSeq" id="WP_227707552.1">
    <property type="nucleotide sequence ID" value="NZ_JAJEQX010000012.1"/>
</dbReference>
<gene>
    <name evidence="1" type="ORF">LKD70_08290</name>
</gene>
<sequence>MKNVKTCRVKQNMDIKLRIIHPEQVHTMTEPKKQEGYSWQRITITQTIQTTQIPKTTLIHPTPTPRARIRMQTRTAQHLHPEIPAATAEETWMITASRTGIKSGNRETVNAKGQSKVQLYSAPDL</sequence>
<protein>
    <submittedName>
        <fullName evidence="1">Uncharacterized protein</fullName>
    </submittedName>
</protein>
<evidence type="ECO:0000313" key="1">
    <source>
        <dbReference type="EMBL" id="MCC2254416.1"/>
    </source>
</evidence>
<proteinExistence type="predicted"/>